<evidence type="ECO:0000313" key="2">
    <source>
        <dbReference type="Proteomes" id="UP000003653"/>
    </source>
</evidence>
<evidence type="ECO:0000313" key="1">
    <source>
        <dbReference type="EMBL" id="EFG74445.1"/>
    </source>
</evidence>
<sequence length="256" mass="30585">MTIRLRISSGLTWAFELVDRAIILEHDCLPSSSFFDYCADLLDRYEYDERIMMISGQNHLFGQAETTDSYYFSRYPHVMWGWATWRRAWLNYDLEMTHWPEIRDRNLFDQYFPKMRERYYWESVIEFTIFNGRLDTWDYQWFYSMWANSGLCVTPAQNLARNIGLDSEATHTNTKYDQIYATLRAEEISLPLRHPATVLASYDKDQLEAKLRFAYHTRGMLGVFFRFLAIKVLLRRTVKHAGNIAQRFRTHRGKGS</sequence>
<name>D5PHJ4_9MYCO</name>
<dbReference type="EMBL" id="ADNV01000365">
    <property type="protein sequence ID" value="EFG74445.1"/>
    <property type="molecule type" value="Genomic_DNA"/>
</dbReference>
<gene>
    <name evidence="1" type="ORF">HMPREF0591_5638</name>
</gene>
<dbReference type="Proteomes" id="UP000003653">
    <property type="component" value="Unassembled WGS sequence"/>
</dbReference>
<keyword evidence="2" id="KW-1185">Reference proteome</keyword>
<reference evidence="1 2" key="1">
    <citation type="submission" date="2010-04" db="EMBL/GenBank/DDBJ databases">
        <authorList>
            <person name="Muzny D."/>
            <person name="Qin X."/>
            <person name="Deng J."/>
            <person name="Jiang H."/>
            <person name="Liu Y."/>
            <person name="Qu J."/>
            <person name="Song X.-Z."/>
            <person name="Zhang L."/>
            <person name="Thornton R."/>
            <person name="Coyle M."/>
            <person name="Francisco L."/>
            <person name="Jackson L."/>
            <person name="Javaid M."/>
            <person name="Korchina V."/>
            <person name="Kovar C."/>
            <person name="Mata R."/>
            <person name="Mathew T."/>
            <person name="Ngo R."/>
            <person name="Nguyen L."/>
            <person name="Nguyen N."/>
            <person name="Okwuonu G."/>
            <person name="Ongeri F."/>
            <person name="Pham C."/>
            <person name="Simmons D."/>
            <person name="Wilczek-Boney K."/>
            <person name="Hale W."/>
            <person name="Jakkamsetti A."/>
            <person name="Pham P."/>
            <person name="Ruth R."/>
            <person name="San Lucas F."/>
            <person name="Warren J."/>
            <person name="Zhang J."/>
            <person name="Zhao Z."/>
            <person name="Zhou C."/>
            <person name="Zhu D."/>
            <person name="Lee S."/>
            <person name="Bess C."/>
            <person name="Blankenburg K."/>
            <person name="Forbes L."/>
            <person name="Fu Q."/>
            <person name="Gubbala S."/>
            <person name="Hirani K."/>
            <person name="Jayaseelan J.C."/>
            <person name="Lara F."/>
            <person name="Munidasa M."/>
            <person name="Palculict T."/>
            <person name="Patil S."/>
            <person name="Pu L.-L."/>
            <person name="Saada N."/>
            <person name="Tang L."/>
            <person name="Weissenberger G."/>
            <person name="Zhu Y."/>
            <person name="Hemphill L."/>
            <person name="Shang Y."/>
            <person name="Youmans B."/>
            <person name="Ayvaz T."/>
            <person name="Ross M."/>
            <person name="Santibanez J."/>
            <person name="Aqrawi P."/>
            <person name="Gross S."/>
            <person name="Joshi V."/>
            <person name="Fowler G."/>
            <person name="Nazareth L."/>
            <person name="Reid J."/>
            <person name="Worley K."/>
            <person name="Petrosino J."/>
            <person name="Highlander S."/>
            <person name="Gibbs R."/>
        </authorList>
    </citation>
    <scope>NUCLEOTIDE SEQUENCE [LARGE SCALE GENOMIC DNA]</scope>
    <source>
        <strain evidence="1 2">ATCC BAA-614</strain>
    </source>
</reference>
<dbReference type="InterPro" id="IPR029044">
    <property type="entry name" value="Nucleotide-diphossugar_trans"/>
</dbReference>
<dbReference type="HOGENOM" id="CLU_1085118_0_0_11"/>
<protein>
    <submittedName>
        <fullName evidence="1">Uncharacterized protein</fullName>
    </submittedName>
</protein>
<accession>D5PHJ4</accession>
<dbReference type="SUPFAM" id="SSF53448">
    <property type="entry name" value="Nucleotide-diphospho-sugar transferases"/>
    <property type="match status" value="1"/>
</dbReference>
<proteinExistence type="predicted"/>
<dbReference type="AlphaFoldDB" id="D5PHJ4"/>
<dbReference type="Gene3D" id="3.90.550.10">
    <property type="entry name" value="Spore Coat Polysaccharide Biosynthesis Protein SpsA, Chain A"/>
    <property type="match status" value="1"/>
</dbReference>
<organism evidence="1 2">
    <name type="scientific">Mycobacterium parascrofulaceum ATCC BAA-614</name>
    <dbReference type="NCBI Taxonomy" id="525368"/>
    <lineage>
        <taxon>Bacteria</taxon>
        <taxon>Bacillati</taxon>
        <taxon>Actinomycetota</taxon>
        <taxon>Actinomycetes</taxon>
        <taxon>Mycobacteriales</taxon>
        <taxon>Mycobacteriaceae</taxon>
        <taxon>Mycobacterium</taxon>
        <taxon>Mycobacterium simiae complex</taxon>
    </lineage>
</organism>
<comment type="caution">
    <text evidence="1">The sequence shown here is derived from an EMBL/GenBank/DDBJ whole genome shotgun (WGS) entry which is preliminary data.</text>
</comment>
<dbReference type="eggNOG" id="COG1216">
    <property type="taxonomic scope" value="Bacteria"/>
</dbReference>